<dbReference type="Proteomes" id="UP000219559">
    <property type="component" value="Unassembled WGS sequence"/>
</dbReference>
<feature type="domain" description="Trigger factor ribosome-binding bacterial" evidence="1">
    <location>
        <begin position="1"/>
        <end position="146"/>
    </location>
</feature>
<dbReference type="EMBL" id="NBWU01000005">
    <property type="protein sequence ID" value="PCE63283.1"/>
    <property type="molecule type" value="Genomic_DNA"/>
</dbReference>
<dbReference type="Gene3D" id="1.10.3120.10">
    <property type="entry name" value="Trigger factor, C-terminal domain"/>
    <property type="match status" value="1"/>
</dbReference>
<dbReference type="RefSeq" id="WP_097443238.1">
    <property type="nucleotide sequence ID" value="NZ_NBWU01000005.1"/>
</dbReference>
<dbReference type="SUPFAM" id="SSF102735">
    <property type="entry name" value="Trigger factor ribosome-binding domain"/>
    <property type="match status" value="1"/>
</dbReference>
<sequence length="440" mass="50159">MNITKEQIDNLNAVVKIAITKDDYQDKVDGILKDYKKSANIPGFRKGHVPMGLIKKQYGKAVLVDEVNKLLQDNLNKYLTEEKLDVLGNPLPKQQDDFDWDAETLDFEFELGLAPEFDVNLKGKKAITQYKIVADDKMIDEQIERISKQYGKLVSQDVVGVDNEISGTFSNEAEEIENSTTIELDKIKTKKNKGLFTGKKVGDVVTVKTKGLFEEDYLLSSALGIDREKAEGLDIEVNFTISAINQREAAELNQELFDKLFGEGKVTSEEEMRTKIKEDAEGQFAQQAEQKLLNDVTEHLIDNTKFDLPAEFLTKWIQMTGETELTEEEATEEYSKSEKGLRYQLIEGKIIKDNDLQVQFDELKEFAKGFIKTQMAQFGQLDPAEEELDSIAARILSNQDEVKRLSEQLMSKKMLDFFKENANLKTKELSYEDFVKEVYG</sequence>
<reference evidence="2 3" key="1">
    <citation type="submission" date="2017-04" db="EMBL/GenBank/DDBJ databases">
        <title>A new member of the family Flavobacteriaceae isolated from ascidians.</title>
        <authorList>
            <person name="Chen L."/>
        </authorList>
    </citation>
    <scope>NUCLEOTIDE SEQUENCE [LARGE SCALE GENOMIC DNA]</scope>
    <source>
        <strain evidence="2 3">HQA918</strain>
    </source>
</reference>
<dbReference type="GO" id="GO:0015031">
    <property type="term" value="P:protein transport"/>
    <property type="evidence" value="ECO:0007669"/>
    <property type="project" value="InterPro"/>
</dbReference>
<dbReference type="GO" id="GO:0043335">
    <property type="term" value="P:protein unfolding"/>
    <property type="evidence" value="ECO:0007669"/>
    <property type="project" value="TreeGrafter"/>
</dbReference>
<dbReference type="GO" id="GO:0003755">
    <property type="term" value="F:peptidyl-prolyl cis-trans isomerase activity"/>
    <property type="evidence" value="ECO:0007669"/>
    <property type="project" value="TreeGrafter"/>
</dbReference>
<proteinExistence type="predicted"/>
<dbReference type="GO" id="GO:0043022">
    <property type="term" value="F:ribosome binding"/>
    <property type="evidence" value="ECO:0007669"/>
    <property type="project" value="TreeGrafter"/>
</dbReference>
<dbReference type="PIRSF" id="PIRSF003095">
    <property type="entry name" value="Trigger_factor"/>
    <property type="match status" value="1"/>
</dbReference>
<dbReference type="InterPro" id="IPR036611">
    <property type="entry name" value="Trigger_fac_ribosome-bd_sf"/>
</dbReference>
<dbReference type="InterPro" id="IPR037041">
    <property type="entry name" value="Trigger_fac_C_sf"/>
</dbReference>
<dbReference type="AlphaFoldDB" id="A0A2A4G4B7"/>
<gene>
    <name evidence="2" type="ORF">B7P33_13755</name>
</gene>
<dbReference type="Pfam" id="PF05697">
    <property type="entry name" value="Trigger_N"/>
    <property type="match status" value="1"/>
</dbReference>
<name>A0A2A4G4B7_9FLAO</name>
<dbReference type="GO" id="GO:0044183">
    <property type="term" value="F:protein folding chaperone"/>
    <property type="evidence" value="ECO:0007669"/>
    <property type="project" value="TreeGrafter"/>
</dbReference>
<dbReference type="PANTHER" id="PTHR30560:SF3">
    <property type="entry name" value="TRIGGER FACTOR-LIKE PROTEIN TIG, CHLOROPLASTIC"/>
    <property type="match status" value="1"/>
</dbReference>
<dbReference type="GO" id="GO:0051083">
    <property type="term" value="P:'de novo' cotranslational protein folding"/>
    <property type="evidence" value="ECO:0007669"/>
    <property type="project" value="TreeGrafter"/>
</dbReference>
<dbReference type="Gene3D" id="3.30.70.1050">
    <property type="entry name" value="Trigger factor ribosome-binding domain"/>
    <property type="match status" value="1"/>
</dbReference>
<protein>
    <submittedName>
        <fullName evidence="2">Trigger factor</fullName>
    </submittedName>
</protein>
<accession>A0A2A4G4B7</accession>
<dbReference type="SUPFAM" id="SSF109998">
    <property type="entry name" value="Triger factor/SurA peptide-binding domain-like"/>
    <property type="match status" value="1"/>
</dbReference>
<dbReference type="OrthoDB" id="9767721at2"/>
<dbReference type="InterPro" id="IPR027304">
    <property type="entry name" value="Trigger_fact/SurA_dom_sf"/>
</dbReference>
<dbReference type="InterPro" id="IPR008881">
    <property type="entry name" value="Trigger_fac_ribosome-bd_bac"/>
</dbReference>
<evidence type="ECO:0000259" key="1">
    <source>
        <dbReference type="Pfam" id="PF05697"/>
    </source>
</evidence>
<evidence type="ECO:0000313" key="2">
    <source>
        <dbReference type="EMBL" id="PCE63283.1"/>
    </source>
</evidence>
<dbReference type="PANTHER" id="PTHR30560">
    <property type="entry name" value="TRIGGER FACTOR CHAPERONE AND PEPTIDYL-PROLYL CIS/TRANS ISOMERASE"/>
    <property type="match status" value="1"/>
</dbReference>
<evidence type="ECO:0000313" key="3">
    <source>
        <dbReference type="Proteomes" id="UP000219559"/>
    </source>
</evidence>
<comment type="caution">
    <text evidence="2">The sequence shown here is derived from an EMBL/GenBank/DDBJ whole genome shotgun (WGS) entry which is preliminary data.</text>
</comment>
<dbReference type="InterPro" id="IPR005215">
    <property type="entry name" value="Trig_fac"/>
</dbReference>
<organism evidence="2 3">
    <name type="scientific">Sediminicola luteus</name>
    <dbReference type="NCBI Taxonomy" id="319238"/>
    <lineage>
        <taxon>Bacteria</taxon>
        <taxon>Pseudomonadati</taxon>
        <taxon>Bacteroidota</taxon>
        <taxon>Flavobacteriia</taxon>
        <taxon>Flavobacteriales</taxon>
        <taxon>Flavobacteriaceae</taxon>
        <taxon>Sediminicola</taxon>
    </lineage>
</organism>
<keyword evidence="3" id="KW-1185">Reference proteome</keyword>
<dbReference type="NCBIfam" id="TIGR00115">
    <property type="entry name" value="tig"/>
    <property type="match status" value="1"/>
</dbReference>